<keyword evidence="3" id="KW-0067">ATP-binding</keyword>
<evidence type="ECO:0000256" key="2">
    <source>
        <dbReference type="ARBA" id="ARBA00022741"/>
    </source>
</evidence>
<evidence type="ECO:0000313" key="5">
    <source>
        <dbReference type="Proteomes" id="UP000193944"/>
    </source>
</evidence>
<dbReference type="GO" id="GO:0015631">
    <property type="term" value="F:tubulin binding"/>
    <property type="evidence" value="ECO:0007669"/>
    <property type="project" value="TreeGrafter"/>
</dbReference>
<dbReference type="SUPFAM" id="SSF56059">
    <property type="entry name" value="Glutathione synthetase ATP-binding domain-like"/>
    <property type="match status" value="1"/>
</dbReference>
<evidence type="ECO:0000256" key="1">
    <source>
        <dbReference type="ARBA" id="ARBA00022598"/>
    </source>
</evidence>
<comment type="caution">
    <text evidence="4">The sequence shown here is derived from an EMBL/GenBank/DDBJ whole genome shotgun (WGS) entry which is preliminary data.</text>
</comment>
<name>A0A1Y1WTU3_9FUNG</name>
<proteinExistence type="predicted"/>
<dbReference type="OrthoDB" id="202825at2759"/>
<gene>
    <name evidence="4" type="ORF">BCR32DRAFT_283623</name>
</gene>
<dbReference type="EMBL" id="MCFG01000270">
    <property type="protein sequence ID" value="ORX76957.1"/>
    <property type="molecule type" value="Genomic_DNA"/>
</dbReference>
<dbReference type="STRING" id="1754192.A0A1Y1WTU3"/>
<dbReference type="GO" id="GO:0070740">
    <property type="term" value="F:tubulin-glutamic acid ligase activity"/>
    <property type="evidence" value="ECO:0007669"/>
    <property type="project" value="TreeGrafter"/>
</dbReference>
<organism evidence="4 5">
    <name type="scientific">Anaeromyces robustus</name>
    <dbReference type="NCBI Taxonomy" id="1754192"/>
    <lineage>
        <taxon>Eukaryota</taxon>
        <taxon>Fungi</taxon>
        <taxon>Fungi incertae sedis</taxon>
        <taxon>Chytridiomycota</taxon>
        <taxon>Chytridiomycota incertae sedis</taxon>
        <taxon>Neocallimastigomycetes</taxon>
        <taxon>Neocallimastigales</taxon>
        <taxon>Neocallimastigaceae</taxon>
        <taxon>Anaeromyces</taxon>
    </lineage>
</organism>
<dbReference type="PANTHER" id="PTHR12241:SF118">
    <property type="entry name" value="TUBULIN POLYGLUTAMYLASE TTLL2-RELATED"/>
    <property type="match status" value="1"/>
</dbReference>
<dbReference type="Proteomes" id="UP000193944">
    <property type="component" value="Unassembled WGS sequence"/>
</dbReference>
<evidence type="ECO:0000256" key="3">
    <source>
        <dbReference type="ARBA" id="ARBA00022840"/>
    </source>
</evidence>
<keyword evidence="2" id="KW-0547">Nucleotide-binding</keyword>
<dbReference type="GO" id="GO:0005524">
    <property type="term" value="F:ATP binding"/>
    <property type="evidence" value="ECO:0007669"/>
    <property type="project" value="UniProtKB-KW"/>
</dbReference>
<dbReference type="Pfam" id="PF03133">
    <property type="entry name" value="TTL"/>
    <property type="match status" value="1"/>
</dbReference>
<protein>
    <submittedName>
        <fullName evidence="4">TTL-domain-containing protein</fullName>
    </submittedName>
</protein>
<dbReference type="InterPro" id="IPR004344">
    <property type="entry name" value="TTL/TTLL_fam"/>
</dbReference>
<reference evidence="4 5" key="2">
    <citation type="submission" date="2016-08" db="EMBL/GenBank/DDBJ databases">
        <title>Pervasive Adenine N6-methylation of Active Genes in Fungi.</title>
        <authorList>
            <consortium name="DOE Joint Genome Institute"/>
            <person name="Mondo S.J."/>
            <person name="Dannebaum R.O."/>
            <person name="Kuo R.C."/>
            <person name="Labutti K."/>
            <person name="Haridas S."/>
            <person name="Kuo A."/>
            <person name="Salamov A."/>
            <person name="Ahrendt S.R."/>
            <person name="Lipzen A."/>
            <person name="Sullivan W."/>
            <person name="Andreopoulos W.B."/>
            <person name="Clum A."/>
            <person name="Lindquist E."/>
            <person name="Daum C."/>
            <person name="Ramamoorthy G.K."/>
            <person name="Gryganskyi A."/>
            <person name="Culley D."/>
            <person name="Magnuson J.K."/>
            <person name="James T.Y."/>
            <person name="O'Malley M.A."/>
            <person name="Stajich J.E."/>
            <person name="Spatafora J.W."/>
            <person name="Visel A."/>
            <person name="Grigoriev I.V."/>
        </authorList>
    </citation>
    <scope>NUCLEOTIDE SEQUENCE [LARGE SCALE GENOMIC DNA]</scope>
    <source>
        <strain evidence="4 5">S4</strain>
    </source>
</reference>
<keyword evidence="5" id="KW-1185">Reference proteome</keyword>
<dbReference type="PANTHER" id="PTHR12241">
    <property type="entry name" value="TUBULIN POLYGLUTAMYLASE"/>
    <property type="match status" value="1"/>
</dbReference>
<dbReference type="GO" id="GO:0036064">
    <property type="term" value="C:ciliary basal body"/>
    <property type="evidence" value="ECO:0007669"/>
    <property type="project" value="TreeGrafter"/>
</dbReference>
<accession>A0A1Y1WTU3</accession>
<dbReference type="Gene3D" id="3.30.470.20">
    <property type="entry name" value="ATP-grasp fold, B domain"/>
    <property type="match status" value="1"/>
</dbReference>
<dbReference type="PROSITE" id="PS51221">
    <property type="entry name" value="TTL"/>
    <property type="match status" value="1"/>
</dbReference>
<keyword evidence="1" id="KW-0436">Ligase</keyword>
<dbReference type="GO" id="GO:0000226">
    <property type="term" value="P:microtubule cytoskeleton organization"/>
    <property type="evidence" value="ECO:0007669"/>
    <property type="project" value="TreeGrafter"/>
</dbReference>
<evidence type="ECO:0000313" key="4">
    <source>
        <dbReference type="EMBL" id="ORX76957.1"/>
    </source>
</evidence>
<dbReference type="AlphaFoldDB" id="A0A1Y1WTU3"/>
<sequence length="461" mass="54734">MNRIHLPNISTNNNNKINRMIDSYPSNVEEYKEYKKHNNKDKPKFYYKISEKGPTLLKNILQERGWEEYIENESPWWNLWWQGKRYRKIDYENCKDYQRLNHISLPRNTWITKKDALFRLLRTLKGSYGSCYNFFPKTFILPTEYLLFIKYYSEESEKNINSIWICKPTDLSRGRGIFIIKSLNELTYNSRIVLQRYIKDPLLISGYKFDLRCYVMVKGTYPLNIYLYEEGLARFATNKYDTNDITNVFSHLTNTSINKLSPELNSTKEKVGSGCKWSLKKLRNYFKENDIDFEIIWNKIKAIIILTLLPAIYETKDDNSQCFELFGFDIIIDNSLKPWLLEVNLSPALNNECHIDTIVKTALLNDVVNLLEVENTDLLKLAQIDATEYNNHNKYGNKFIPINEHYNKNSNKKDNKKKMHISNSKEEIGNFKKIFPFNIVTKSMFPQDQLRNVNTLSYHLY</sequence>
<reference evidence="4 5" key="1">
    <citation type="submission" date="2016-08" db="EMBL/GenBank/DDBJ databases">
        <title>A Parts List for Fungal Cellulosomes Revealed by Comparative Genomics.</title>
        <authorList>
            <consortium name="DOE Joint Genome Institute"/>
            <person name="Haitjema C.H."/>
            <person name="Gilmore S.P."/>
            <person name="Henske J.K."/>
            <person name="Solomon K.V."/>
            <person name="De Groot R."/>
            <person name="Kuo A."/>
            <person name="Mondo S.J."/>
            <person name="Salamov A.A."/>
            <person name="Labutti K."/>
            <person name="Zhao Z."/>
            <person name="Chiniquy J."/>
            <person name="Barry K."/>
            <person name="Brewer H.M."/>
            <person name="Purvine S.O."/>
            <person name="Wright A.T."/>
            <person name="Boxma B."/>
            <person name="Van Alen T."/>
            <person name="Hackstein J.H."/>
            <person name="Baker S.E."/>
            <person name="Grigoriev I.V."/>
            <person name="O'Malley M.A."/>
        </authorList>
    </citation>
    <scope>NUCLEOTIDE SEQUENCE [LARGE SCALE GENOMIC DNA]</scope>
    <source>
        <strain evidence="4 5">S4</strain>
    </source>
</reference>